<feature type="domain" description="RING-type" evidence="6">
    <location>
        <begin position="797"/>
        <end position="852"/>
    </location>
</feature>
<dbReference type="EMBL" id="JAPDMZ010000157">
    <property type="protein sequence ID" value="KAK0547600.1"/>
    <property type="molecule type" value="Genomic_DNA"/>
</dbReference>
<evidence type="ECO:0000256" key="2">
    <source>
        <dbReference type="ARBA" id="ARBA00022771"/>
    </source>
</evidence>
<feature type="compositionally biased region" description="Basic and acidic residues" evidence="5">
    <location>
        <begin position="574"/>
        <end position="586"/>
    </location>
</feature>
<feature type="region of interest" description="Disordered" evidence="5">
    <location>
        <begin position="289"/>
        <end position="326"/>
    </location>
</feature>
<evidence type="ECO:0000256" key="5">
    <source>
        <dbReference type="SAM" id="MobiDB-lite"/>
    </source>
</evidence>
<evidence type="ECO:0000256" key="1">
    <source>
        <dbReference type="ARBA" id="ARBA00022723"/>
    </source>
</evidence>
<dbReference type="SMART" id="SM00184">
    <property type="entry name" value="RING"/>
    <property type="match status" value="1"/>
</dbReference>
<feature type="compositionally biased region" description="Polar residues" evidence="5">
    <location>
        <begin position="136"/>
        <end position="145"/>
    </location>
</feature>
<dbReference type="GO" id="GO:0016567">
    <property type="term" value="P:protein ubiquitination"/>
    <property type="evidence" value="ECO:0007669"/>
    <property type="project" value="TreeGrafter"/>
</dbReference>
<dbReference type="InterPro" id="IPR013083">
    <property type="entry name" value="Znf_RING/FYVE/PHD"/>
</dbReference>
<feature type="region of interest" description="Disordered" evidence="5">
    <location>
        <begin position="674"/>
        <end position="717"/>
    </location>
</feature>
<dbReference type="PANTHER" id="PTHR22996">
    <property type="entry name" value="MAHOGUNIN"/>
    <property type="match status" value="1"/>
</dbReference>
<accession>A0AAN6GP43</accession>
<dbReference type="PROSITE" id="PS50089">
    <property type="entry name" value="ZF_RING_2"/>
    <property type="match status" value="1"/>
</dbReference>
<keyword evidence="2 4" id="KW-0863">Zinc-finger</keyword>
<dbReference type="PANTHER" id="PTHR22996:SF0">
    <property type="entry name" value="RE60872P-RELATED"/>
    <property type="match status" value="1"/>
</dbReference>
<evidence type="ECO:0000259" key="6">
    <source>
        <dbReference type="PROSITE" id="PS50089"/>
    </source>
</evidence>
<dbReference type="Proteomes" id="UP001176517">
    <property type="component" value="Unassembled WGS sequence"/>
</dbReference>
<feature type="compositionally biased region" description="Low complexity" evidence="5">
    <location>
        <begin position="95"/>
        <end position="126"/>
    </location>
</feature>
<organism evidence="7 8">
    <name type="scientific">Tilletia horrida</name>
    <dbReference type="NCBI Taxonomy" id="155126"/>
    <lineage>
        <taxon>Eukaryota</taxon>
        <taxon>Fungi</taxon>
        <taxon>Dikarya</taxon>
        <taxon>Basidiomycota</taxon>
        <taxon>Ustilaginomycotina</taxon>
        <taxon>Exobasidiomycetes</taxon>
        <taxon>Tilletiales</taxon>
        <taxon>Tilletiaceae</taxon>
        <taxon>Tilletia</taxon>
    </lineage>
</organism>
<feature type="region of interest" description="Disordered" evidence="5">
    <location>
        <begin position="16"/>
        <end position="188"/>
    </location>
</feature>
<keyword evidence="3" id="KW-0862">Zinc</keyword>
<dbReference type="GO" id="GO:0008270">
    <property type="term" value="F:zinc ion binding"/>
    <property type="evidence" value="ECO:0007669"/>
    <property type="project" value="UniProtKB-KW"/>
</dbReference>
<feature type="compositionally biased region" description="Low complexity" evidence="5">
    <location>
        <begin position="738"/>
        <end position="752"/>
    </location>
</feature>
<protein>
    <recommendedName>
        <fullName evidence="6">RING-type domain-containing protein</fullName>
    </recommendedName>
</protein>
<feature type="compositionally biased region" description="Low complexity" evidence="5">
    <location>
        <begin position="151"/>
        <end position="169"/>
    </location>
</feature>
<dbReference type="GO" id="GO:0061630">
    <property type="term" value="F:ubiquitin protein ligase activity"/>
    <property type="evidence" value="ECO:0007669"/>
    <property type="project" value="UniProtKB-EC"/>
</dbReference>
<feature type="region of interest" description="Disordered" evidence="5">
    <location>
        <begin position="730"/>
        <end position="788"/>
    </location>
</feature>
<feature type="region of interest" description="Disordered" evidence="5">
    <location>
        <begin position="553"/>
        <end position="586"/>
    </location>
</feature>
<dbReference type="Pfam" id="PF13920">
    <property type="entry name" value="zf-C3HC4_3"/>
    <property type="match status" value="1"/>
</dbReference>
<evidence type="ECO:0000256" key="4">
    <source>
        <dbReference type="PROSITE-ProRule" id="PRU00175"/>
    </source>
</evidence>
<dbReference type="InterPro" id="IPR001841">
    <property type="entry name" value="Znf_RING"/>
</dbReference>
<gene>
    <name evidence="7" type="ORF">OC846_004794</name>
</gene>
<feature type="compositionally biased region" description="Low complexity" evidence="5">
    <location>
        <begin position="54"/>
        <end position="69"/>
    </location>
</feature>
<evidence type="ECO:0000256" key="3">
    <source>
        <dbReference type="ARBA" id="ARBA00022833"/>
    </source>
</evidence>
<dbReference type="Gene3D" id="3.30.40.10">
    <property type="entry name" value="Zinc/RING finger domain, C3HC4 (zinc finger)"/>
    <property type="match status" value="1"/>
</dbReference>
<keyword evidence="1" id="KW-0479">Metal-binding</keyword>
<feature type="compositionally biased region" description="Low complexity" evidence="5">
    <location>
        <begin position="562"/>
        <end position="573"/>
    </location>
</feature>
<evidence type="ECO:0000313" key="8">
    <source>
        <dbReference type="Proteomes" id="UP001176517"/>
    </source>
</evidence>
<reference evidence="7" key="1">
    <citation type="journal article" date="2023" name="PhytoFront">
        <title>Draft Genome Resources of Seven Strains of Tilletia horrida, Causal Agent of Kernel Smut of Rice.</title>
        <authorList>
            <person name="Khanal S."/>
            <person name="Antony Babu S."/>
            <person name="Zhou X.G."/>
        </authorList>
    </citation>
    <scope>NUCLEOTIDE SEQUENCE</scope>
    <source>
        <strain evidence="7">TX6</strain>
    </source>
</reference>
<dbReference type="GO" id="GO:0005737">
    <property type="term" value="C:cytoplasm"/>
    <property type="evidence" value="ECO:0007669"/>
    <property type="project" value="TreeGrafter"/>
</dbReference>
<feature type="compositionally biased region" description="Low complexity" evidence="5">
    <location>
        <begin position="311"/>
        <end position="320"/>
    </location>
</feature>
<dbReference type="InterPro" id="IPR017907">
    <property type="entry name" value="Znf_RING_CS"/>
</dbReference>
<sequence length="878" mass="90960">MAALARWRGSLQVEEQLRQERQRAQRQNNTEPDVEAQQQPAAQPQDAFNAIVQAMAPPAAAAAAATAPPKLSRKQRQERESNATLFGPSLATYFPSSSSTPSTGTTPAATTAQQQNAQQAATSPATEQPPAFAPLTQISSINSATLRRPRLGSSGRARGASLSNLSLSHPPHDPASPHVPPSPAQQARPLYGTHRRQYTTDSTWSWNHQHQSADPEDDLLDATTTSVIPDAALPDGPLPLADAIQIGTVHRWLQRAAHGGGATLHPNSISTNPTDATTPSAAAGATITTNADSATEPGADGTGESIPLTTLGGLSPSTASPLPPLSPGAVTGSSVCSILQSYVNLKRNTFRLTLGPAASTSYQYELTTPSAAPLPSHVLTPAPSAPILTHPTHILHFEYDCAAPRCAIHVFVRASRKHGSWNTALAHADYPQLLIDHQQKSTAAAAGNLLSPQPPPHILGFPILAATTILASTTGEGVDIDNGAGMGTATSSSAEAYHLPRGFAQKRSVALRLDMSLYAPPSFSKKKSGDADRNEEGDGEEKLDLNVENAATAGAIGPTPDLAAEVSATAAAESKTKELAKDKEDKKLDKETLKAAIVVEALDEHGKPLPDPNLQTTYLRLSSVPAASPTAATAVKASDGTLRIWSAQVEAQEAEIGPHRFQLQELFALSSRPPPASLAAVPATTSTQDVTAGGGGGADGEAGAAGEEGAGGDAAAAGGEVAPLAEIPTEVMSPSDDAGTTPITPTTAAYLPPGSPPDAPPNNGATGTATSTLFPASTTTSQPFLPTADEGTTGSECLICLTSPPSTLLLPCTHGLCLECAIQLRESVKNARDAERRRGKMPRRKYACPVCRRAYTSMLHLSTADEKQVAQASAHGIV</sequence>
<feature type="compositionally biased region" description="Low complexity" evidence="5">
    <location>
        <begin position="36"/>
        <end position="45"/>
    </location>
</feature>
<dbReference type="InterPro" id="IPR045194">
    <property type="entry name" value="MGRN1/RNF157-like"/>
</dbReference>
<proteinExistence type="predicted"/>
<name>A0AAN6GP43_9BASI</name>
<dbReference type="PROSITE" id="PS00518">
    <property type="entry name" value="ZF_RING_1"/>
    <property type="match status" value="1"/>
</dbReference>
<evidence type="ECO:0000313" key="7">
    <source>
        <dbReference type="EMBL" id="KAK0547600.1"/>
    </source>
</evidence>
<keyword evidence="8" id="KW-1185">Reference proteome</keyword>
<feature type="compositionally biased region" description="Polar residues" evidence="5">
    <location>
        <begin position="766"/>
        <end position="788"/>
    </location>
</feature>
<dbReference type="SUPFAM" id="SSF57850">
    <property type="entry name" value="RING/U-box"/>
    <property type="match status" value="1"/>
</dbReference>
<feature type="compositionally biased region" description="Pro residues" evidence="5">
    <location>
        <begin position="173"/>
        <end position="183"/>
    </location>
</feature>
<dbReference type="AlphaFoldDB" id="A0AAN6GP43"/>
<comment type="caution">
    <text evidence="7">The sequence shown here is derived from an EMBL/GenBank/DDBJ whole genome shotgun (WGS) entry which is preliminary data.</text>
</comment>